<dbReference type="SUPFAM" id="SSF51395">
    <property type="entry name" value="FMN-linked oxidoreductases"/>
    <property type="match status" value="1"/>
</dbReference>
<feature type="domain" description="NADH:flavin oxidoreductase/NADH oxidase N-terminal" evidence="3">
    <location>
        <begin position="9"/>
        <end position="342"/>
    </location>
</feature>
<name>A0ABU3K2P1_9ACTN</name>
<protein>
    <submittedName>
        <fullName evidence="4">NADH:flavin oxidoreductase</fullName>
    </submittedName>
</protein>
<keyword evidence="1" id="KW-0285">Flavoprotein</keyword>
<dbReference type="CDD" id="cd02803">
    <property type="entry name" value="OYE_like_FMN_family"/>
    <property type="match status" value="1"/>
</dbReference>
<evidence type="ECO:0000313" key="4">
    <source>
        <dbReference type="EMBL" id="MDT6988451.1"/>
    </source>
</evidence>
<dbReference type="Pfam" id="PF00724">
    <property type="entry name" value="Oxidored_FMN"/>
    <property type="match status" value="1"/>
</dbReference>
<evidence type="ECO:0000256" key="1">
    <source>
        <dbReference type="ARBA" id="ARBA00022630"/>
    </source>
</evidence>
<dbReference type="InterPro" id="IPR013785">
    <property type="entry name" value="Aldolase_TIM"/>
</dbReference>
<comment type="caution">
    <text evidence="4">The sequence shown here is derived from an EMBL/GenBank/DDBJ whole genome shotgun (WGS) entry which is preliminary data.</text>
</comment>
<dbReference type="InterPro" id="IPR051799">
    <property type="entry name" value="NADH_flavin_oxidoreductase"/>
</dbReference>
<dbReference type="PANTHER" id="PTHR43656">
    <property type="entry name" value="BINDING OXIDOREDUCTASE, PUTATIVE (AFU_ORTHOLOGUE AFUA_2G08260)-RELATED"/>
    <property type="match status" value="1"/>
</dbReference>
<dbReference type="PANTHER" id="PTHR43656:SF2">
    <property type="entry name" value="BINDING OXIDOREDUCTASE, PUTATIVE (AFU_ORTHOLOGUE AFUA_2G08260)-RELATED"/>
    <property type="match status" value="1"/>
</dbReference>
<evidence type="ECO:0000256" key="2">
    <source>
        <dbReference type="ARBA" id="ARBA00023002"/>
    </source>
</evidence>
<reference evidence="4 5" key="1">
    <citation type="submission" date="2023-05" db="EMBL/GenBank/DDBJ databases">
        <title>Streptomyces fuscus sp. nov., a brown-black pigment producing actinomyces isolated from dry sand of Sea duck farm.</title>
        <authorList>
            <person name="Xie J."/>
            <person name="Shen N."/>
        </authorList>
    </citation>
    <scope>NUCLEOTIDE SEQUENCE [LARGE SCALE GENOMIC DNA]</scope>
    <source>
        <strain evidence="4 5">CGMCC 4.1745</strain>
    </source>
</reference>
<dbReference type="InterPro" id="IPR001155">
    <property type="entry name" value="OxRdtase_FMN_N"/>
</dbReference>
<dbReference type="Proteomes" id="UP001249760">
    <property type="component" value="Unassembled WGS sequence"/>
</dbReference>
<gene>
    <name evidence="4" type="ORF">QNO04_33895</name>
</gene>
<dbReference type="EMBL" id="JASKMA010000059">
    <property type="protein sequence ID" value="MDT6988451.1"/>
    <property type="molecule type" value="Genomic_DNA"/>
</dbReference>
<keyword evidence="5" id="KW-1185">Reference proteome</keyword>
<proteinExistence type="predicted"/>
<dbReference type="RefSeq" id="WP_394312090.1">
    <property type="nucleotide sequence ID" value="NZ_JASKMA010000059.1"/>
</dbReference>
<evidence type="ECO:0000259" key="3">
    <source>
        <dbReference type="Pfam" id="PF00724"/>
    </source>
</evidence>
<organism evidence="4 5">
    <name type="scientific">Streptomyces lusitanus</name>
    <dbReference type="NCBI Taxonomy" id="68232"/>
    <lineage>
        <taxon>Bacteria</taxon>
        <taxon>Bacillati</taxon>
        <taxon>Actinomycetota</taxon>
        <taxon>Actinomycetes</taxon>
        <taxon>Kitasatosporales</taxon>
        <taxon>Streptomycetaceae</taxon>
        <taxon>Streptomyces</taxon>
    </lineage>
</organism>
<evidence type="ECO:0000313" key="5">
    <source>
        <dbReference type="Proteomes" id="UP001249760"/>
    </source>
</evidence>
<keyword evidence="2" id="KW-0560">Oxidoreductase</keyword>
<sequence>MNHPALQQFTLETTVLPNRLAVAPMTRVSAEEDGTPTAEMADYYAGYAQGGFGIVITEGVYTDEHYSQGYLNQPGITTDRHTKAWCRISDAVRQAGAHPVMQLMHAGALSQGNRYRSSTAGPSAVRPLRAMMEAYGGSGPWPVPKAMSDKDIEQVIAGFVDSAQAARTAGFTGVEVHAANGYLLDQFLTPYTNTRTDQFGGSITHRVRLTASVIAAIRAAIPDPGFWVGVRLSQGKVNDHDHRWEQGAEEAALIFATVSNATYIHIAGEGSGWQEGALLDNGETITALARRVTQKPVIANGSLADPDLSARVVQEGHADLISIGRGALANPDYPAKLARGIEPAAFDPAMLDPKVTLANTAAWRARAAEAITA</sequence>
<accession>A0ABU3K2P1</accession>
<dbReference type="Gene3D" id="3.20.20.70">
    <property type="entry name" value="Aldolase class I"/>
    <property type="match status" value="1"/>
</dbReference>